<organism evidence="1 2">
    <name type="scientific">Adonisia turfae CCMR0081</name>
    <dbReference type="NCBI Taxonomy" id="2292702"/>
    <lineage>
        <taxon>Bacteria</taxon>
        <taxon>Bacillati</taxon>
        <taxon>Cyanobacteriota</taxon>
        <taxon>Adonisia</taxon>
        <taxon>Adonisia turfae</taxon>
    </lineage>
</organism>
<accession>A0A6M0RR76</accession>
<dbReference type="Proteomes" id="UP000481033">
    <property type="component" value="Unassembled WGS sequence"/>
</dbReference>
<dbReference type="EMBL" id="QXHD01000004">
    <property type="protein sequence ID" value="NEZ58764.1"/>
    <property type="molecule type" value="Genomic_DNA"/>
</dbReference>
<comment type="caution">
    <text evidence="1">The sequence shown here is derived from an EMBL/GenBank/DDBJ whole genome shotgun (WGS) entry which is preliminary data.</text>
</comment>
<reference evidence="1 2" key="1">
    <citation type="journal article" date="2020" name="Microb. Ecol.">
        <title>Ecogenomics of the Marine Benthic Filamentous Cyanobacterium Adonisia.</title>
        <authorList>
            <person name="Walter J.M."/>
            <person name="Coutinho F.H."/>
            <person name="Leomil L."/>
            <person name="Hargreaves P.I."/>
            <person name="Campeao M.E."/>
            <person name="Vieira V.V."/>
            <person name="Silva B.S."/>
            <person name="Fistarol G.O."/>
            <person name="Salomon P.S."/>
            <person name="Sawabe T."/>
            <person name="Mino S."/>
            <person name="Hosokawa M."/>
            <person name="Miyashita H."/>
            <person name="Maruyama F."/>
            <person name="van Verk M.C."/>
            <person name="Dutilh B.E."/>
            <person name="Thompson C.C."/>
            <person name="Thompson F.L."/>
        </authorList>
    </citation>
    <scope>NUCLEOTIDE SEQUENCE [LARGE SCALE GENOMIC DNA]</scope>
    <source>
        <strain evidence="1 2">CCMR0081</strain>
    </source>
</reference>
<name>A0A6M0RR76_9CYAN</name>
<evidence type="ECO:0000313" key="1">
    <source>
        <dbReference type="EMBL" id="NEZ58764.1"/>
    </source>
</evidence>
<dbReference type="AlphaFoldDB" id="A0A6M0RR76"/>
<sequence>MEFGLMNNVQKQVLKNISDASKGDLERAVPRLQYEKNLGEIGLSELADIIESLDKAGYIRKAGTNKLGNVYLTELGRAYS</sequence>
<gene>
    <name evidence="1" type="ORF">DXZ20_24615</name>
</gene>
<evidence type="ECO:0000313" key="2">
    <source>
        <dbReference type="Proteomes" id="UP000481033"/>
    </source>
</evidence>
<proteinExistence type="predicted"/>
<protein>
    <submittedName>
        <fullName evidence="1">Uncharacterized protein</fullName>
    </submittedName>
</protein>
<keyword evidence="2" id="KW-1185">Reference proteome</keyword>